<dbReference type="EMBL" id="JAGGKS010000003">
    <property type="protein sequence ID" value="MBP1925395.1"/>
    <property type="molecule type" value="Genomic_DNA"/>
</dbReference>
<keyword evidence="8" id="KW-1185">Reference proteome</keyword>
<feature type="binding site" evidence="5">
    <location>
        <position position="225"/>
    </location>
    <ligand>
        <name>isopentenyl diphosphate</name>
        <dbReference type="ChEBI" id="CHEBI:128769"/>
    </ligand>
</feature>
<dbReference type="SMART" id="SM00316">
    <property type="entry name" value="S1"/>
    <property type="match status" value="5"/>
</dbReference>
<feature type="active site" description="Proton donor" evidence="5">
    <location>
        <position position="126"/>
    </location>
</feature>
<evidence type="ECO:0000256" key="4">
    <source>
        <dbReference type="ARBA" id="ARBA00023014"/>
    </source>
</evidence>
<keyword evidence="4 5" id="KW-0411">Iron-sulfur</keyword>
<comment type="function">
    <text evidence="5">Catalyzes the conversion of 1-hydroxy-2-methyl-2-(E)-butenyl 4-diphosphate (HMBPP) into a mixture of isopentenyl diphosphate (IPP) and dimethylallyl diphosphate (DMAPP). Acts in the terminal step of the DOXP/MEP pathway for isoprenoid precursor biosynthesis.</text>
</comment>
<dbReference type="NCBIfam" id="NF002187">
    <property type="entry name" value="PRK01045.1-1"/>
    <property type="match status" value="1"/>
</dbReference>
<dbReference type="InterPro" id="IPR035104">
    <property type="entry name" value="Ribosomal_protein_S1-like"/>
</dbReference>
<feature type="domain" description="S1 motif" evidence="6">
    <location>
        <begin position="663"/>
        <end position="732"/>
    </location>
</feature>
<keyword evidence="5 7" id="KW-0560">Oxidoreductase</keyword>
<feature type="binding site" evidence="5">
    <location>
        <position position="74"/>
    </location>
    <ligand>
        <name>dimethylallyl diphosphate</name>
        <dbReference type="ChEBI" id="CHEBI:57623"/>
    </ligand>
</feature>
<dbReference type="HAMAP" id="MF_00191">
    <property type="entry name" value="IspH"/>
    <property type="match status" value="1"/>
</dbReference>
<evidence type="ECO:0000256" key="1">
    <source>
        <dbReference type="ARBA" id="ARBA00022485"/>
    </source>
</evidence>
<feature type="domain" description="S1 motif" evidence="6">
    <location>
        <begin position="493"/>
        <end position="561"/>
    </location>
</feature>
<feature type="binding site" evidence="5">
    <location>
        <position position="40"/>
    </location>
    <ligand>
        <name>isopentenyl diphosphate</name>
        <dbReference type="ChEBI" id="CHEBI:128769"/>
    </ligand>
</feature>
<feature type="binding site" evidence="5">
    <location>
        <position position="74"/>
    </location>
    <ligand>
        <name>(2E)-4-hydroxy-3-methylbut-2-enyl diphosphate</name>
        <dbReference type="ChEBI" id="CHEBI:128753"/>
    </ligand>
</feature>
<dbReference type="GO" id="GO:0051745">
    <property type="term" value="F:4-hydroxy-3-methylbut-2-enyl diphosphate reductase activity"/>
    <property type="evidence" value="ECO:0007669"/>
    <property type="project" value="UniProtKB-EC"/>
</dbReference>
<feature type="binding site" evidence="5">
    <location>
        <position position="225"/>
    </location>
    <ligand>
        <name>(2E)-4-hydroxy-3-methylbut-2-enyl diphosphate</name>
        <dbReference type="ChEBI" id="CHEBI:128753"/>
    </ligand>
</feature>
<dbReference type="PROSITE" id="PS50126">
    <property type="entry name" value="S1"/>
    <property type="match status" value="5"/>
</dbReference>
<dbReference type="EC" id="1.17.7.4" evidence="5"/>
<dbReference type="CDD" id="cd13944">
    <property type="entry name" value="lytB_ispH"/>
    <property type="match status" value="1"/>
</dbReference>
<dbReference type="Proteomes" id="UP001519342">
    <property type="component" value="Unassembled WGS sequence"/>
</dbReference>
<accession>A0ABS4GDC9</accession>
<dbReference type="PRINTS" id="PR00681">
    <property type="entry name" value="RIBOSOMALS1"/>
</dbReference>
<feature type="domain" description="S1 motif" evidence="6">
    <location>
        <begin position="404"/>
        <end position="472"/>
    </location>
</feature>
<evidence type="ECO:0000256" key="5">
    <source>
        <dbReference type="HAMAP-Rule" id="MF_00191"/>
    </source>
</evidence>
<evidence type="ECO:0000259" key="6">
    <source>
        <dbReference type="PROSITE" id="PS50126"/>
    </source>
</evidence>
<feature type="binding site" evidence="5">
    <location>
        <position position="268"/>
    </location>
    <ligand>
        <name>dimethylallyl diphosphate</name>
        <dbReference type="ChEBI" id="CHEBI:57623"/>
    </ligand>
</feature>
<comment type="pathway">
    <text evidence="5">Isoprenoid biosynthesis; dimethylallyl diphosphate biosynthesis; dimethylallyl diphosphate from (2E)-4-hydroxy-3-methylbutenyl diphosphate: step 1/1.</text>
</comment>
<feature type="binding site" evidence="5">
    <location>
        <position position="40"/>
    </location>
    <ligand>
        <name>(2E)-4-hydroxy-3-methylbut-2-enyl diphosphate</name>
        <dbReference type="ChEBI" id="CHEBI:128753"/>
    </ligand>
</feature>
<feature type="binding site" evidence="5">
    <location>
        <position position="268"/>
    </location>
    <ligand>
        <name>isopentenyl diphosphate</name>
        <dbReference type="ChEBI" id="CHEBI:128769"/>
    </ligand>
</feature>
<feature type="binding site" evidence="5">
    <location>
        <position position="40"/>
    </location>
    <ligand>
        <name>dimethylallyl diphosphate</name>
        <dbReference type="ChEBI" id="CHEBI:57623"/>
    </ligand>
</feature>
<feature type="domain" description="S1 motif" evidence="6">
    <location>
        <begin position="317"/>
        <end position="386"/>
    </location>
</feature>
<feature type="binding site" evidence="5">
    <location>
        <position position="226"/>
    </location>
    <ligand>
        <name>dimethylallyl diphosphate</name>
        <dbReference type="ChEBI" id="CHEBI:57623"/>
    </ligand>
</feature>
<evidence type="ECO:0000313" key="7">
    <source>
        <dbReference type="EMBL" id="MBP1925395.1"/>
    </source>
</evidence>
<comment type="caution">
    <text evidence="7">The sequence shown here is derived from an EMBL/GenBank/DDBJ whole genome shotgun (WGS) entry which is preliminary data.</text>
</comment>
<feature type="binding site" evidence="5">
    <location>
        <position position="96"/>
    </location>
    <ligand>
        <name>[4Fe-4S] cluster</name>
        <dbReference type="ChEBI" id="CHEBI:49883"/>
    </ligand>
</feature>
<comment type="cofactor">
    <cofactor evidence="5">
        <name>[4Fe-4S] cluster</name>
        <dbReference type="ChEBI" id="CHEBI:49883"/>
    </cofactor>
    <text evidence="5">Binds 1 [4Fe-4S] cluster per subunit.</text>
</comment>
<feature type="binding site" evidence="5">
    <location>
        <position position="74"/>
    </location>
    <ligand>
        <name>isopentenyl diphosphate</name>
        <dbReference type="ChEBI" id="CHEBI:128769"/>
    </ligand>
</feature>
<dbReference type="PANTHER" id="PTHR30426">
    <property type="entry name" value="4-HYDROXY-3-METHYLBUT-2-ENYL DIPHOSPHATE REDUCTASE"/>
    <property type="match status" value="1"/>
</dbReference>
<name>A0ABS4GDC9_9FIRM</name>
<feature type="binding site" evidence="5">
    <location>
        <position position="124"/>
    </location>
    <ligand>
        <name>(2E)-4-hydroxy-3-methylbut-2-enyl diphosphate</name>
        <dbReference type="ChEBI" id="CHEBI:128753"/>
    </ligand>
</feature>
<dbReference type="Pfam" id="PF00575">
    <property type="entry name" value="S1"/>
    <property type="match status" value="4"/>
</dbReference>
<feature type="binding site" evidence="5">
    <location>
        <position position="12"/>
    </location>
    <ligand>
        <name>[4Fe-4S] cluster</name>
        <dbReference type="ChEBI" id="CHEBI:49883"/>
    </ligand>
</feature>
<feature type="binding site" evidence="5">
    <location>
        <position position="226"/>
    </location>
    <ligand>
        <name>isopentenyl diphosphate</name>
        <dbReference type="ChEBI" id="CHEBI:128769"/>
    </ligand>
</feature>
<keyword evidence="5" id="KW-0414">Isoprene biosynthesis</keyword>
<feature type="binding site" evidence="5">
    <location>
        <position position="224"/>
    </location>
    <ligand>
        <name>dimethylallyl diphosphate</name>
        <dbReference type="ChEBI" id="CHEBI:57623"/>
    </ligand>
</feature>
<dbReference type="Gene3D" id="3.40.1010.20">
    <property type="entry name" value="4-hydroxy-3-methylbut-2-enyl diphosphate reductase, catalytic domain"/>
    <property type="match status" value="2"/>
</dbReference>
<reference evidence="7 8" key="1">
    <citation type="submission" date="2021-03" db="EMBL/GenBank/DDBJ databases">
        <title>Genomic Encyclopedia of Type Strains, Phase IV (KMG-IV): sequencing the most valuable type-strain genomes for metagenomic binning, comparative biology and taxonomic classification.</title>
        <authorList>
            <person name="Goeker M."/>
        </authorList>
    </citation>
    <scope>NUCLEOTIDE SEQUENCE [LARGE SCALE GENOMIC DNA]</scope>
    <source>
        <strain evidence="7 8">DSM 24004</strain>
    </source>
</reference>
<feature type="binding site" evidence="5">
    <location>
        <position position="226"/>
    </location>
    <ligand>
        <name>(2E)-4-hydroxy-3-methylbut-2-enyl diphosphate</name>
        <dbReference type="ChEBI" id="CHEBI:128753"/>
    </ligand>
</feature>
<dbReference type="InterPro" id="IPR003029">
    <property type="entry name" value="S1_domain"/>
</dbReference>
<proteinExistence type="inferred from homology"/>
<dbReference type="Gene3D" id="2.40.50.140">
    <property type="entry name" value="Nucleic acid-binding proteins"/>
    <property type="match status" value="5"/>
</dbReference>
<organism evidence="7 8">
    <name type="scientific">Sedimentibacter acidaminivorans</name>
    <dbReference type="NCBI Taxonomy" id="913099"/>
    <lineage>
        <taxon>Bacteria</taxon>
        <taxon>Bacillati</taxon>
        <taxon>Bacillota</taxon>
        <taxon>Tissierellia</taxon>
        <taxon>Sedimentibacter</taxon>
    </lineage>
</organism>
<feature type="binding site" evidence="5">
    <location>
        <position position="196"/>
    </location>
    <ligand>
        <name>[4Fe-4S] cluster</name>
        <dbReference type="ChEBI" id="CHEBI:49883"/>
    </ligand>
</feature>
<comment type="pathway">
    <text evidence="5">Isoprenoid biosynthesis; isopentenyl diphosphate biosynthesis via DXP pathway; isopentenyl diphosphate from 1-deoxy-D-xylulose 5-phosphate: step 6/6.</text>
</comment>
<protein>
    <recommendedName>
        <fullName evidence="5">4-hydroxy-3-methylbut-2-enyl diphosphate reductase</fullName>
        <shortName evidence="5">HMBPP reductase</shortName>
        <ecNumber evidence="5">1.17.7.4</ecNumber>
    </recommendedName>
</protein>
<feature type="binding site" evidence="5">
    <location>
        <position position="224"/>
    </location>
    <ligand>
        <name>(2E)-4-hydroxy-3-methylbut-2-enyl diphosphate</name>
        <dbReference type="ChEBI" id="CHEBI:128753"/>
    </ligand>
</feature>
<keyword evidence="2 5" id="KW-0479">Metal-binding</keyword>
<feature type="binding site" evidence="5">
    <location>
        <position position="225"/>
    </location>
    <ligand>
        <name>dimethylallyl diphosphate</name>
        <dbReference type="ChEBI" id="CHEBI:57623"/>
    </ligand>
</feature>
<sequence length="772" mass="87043">MFIEKSKYIGFCSGVKIAVEKALSTLNEEKKLYSYGEIIHNKDVVNSLEKKGLIVINDILDYSDNNTKLLIRSHGVGKKEHLELVEKGINIIDATCVKVRKIHKIVEEYSNKGFNIIIVGDKKHPEVLGIIGWCNNKESDVIIIESQEDIEELKIDPVEKYCLVSQTTFNTNVFSKIVNTITKNNYTNIVINNTICDATKKRQDACVELALRSDVMLIVGGKNSSNTKKLYELSKKVCPNTFYIENYKEIPYKYIDKNTKVGVSAGASTPDWIIEEVIQMSENLNQTNDMNENQENQNGTMHELFESYGGVSKIRTGDIVKGTVISVNPEAISVNINYKSDGIITRDEYSFAQIPDLTELVKEGESIEAQVVKLSDQDGNVILTRKPLEEKKVWEDLEKLKKENAIIDISINEASQFGIYGKVNGVKGYIPRNQISIQREVDPSEYVGQSLKAKILDTKNKKGRRQLILSSRLVEKAEKEIKDNETWENIKEGEIYEGIVKNLQDYGAFVEIDGIDGLLHINEIAWTRIKHPSEVLKVGDKISVKVKSVDKENKKLSLSYKATIKSPWALFLDKHNKGDVVTGKISRILEFGAFVVIDDIECLLHIKDIDWARTEKVTDVLSEGQEVTAKILNISRKDRKVSLGMKQLIEHPFDKYTKDLKKDDIIPVEITRILLDGVHVLVNGNIDCFIPIARVSTEKLRTPAKVVKVGETKDAKILYIDTKGKNINLTFVLESKDENEYSNSDIPVSYKSEDSDFTIGESIGDALGDLLK</sequence>
<comment type="similarity">
    <text evidence="5">Belongs to the IspH family.</text>
</comment>
<dbReference type="RefSeq" id="WP_209511137.1">
    <property type="nucleotide sequence ID" value="NZ_JAGGKS010000003.1"/>
</dbReference>
<keyword evidence="1 5" id="KW-0004">4Fe-4S</keyword>
<feature type="binding site" evidence="5">
    <location>
        <position position="224"/>
    </location>
    <ligand>
        <name>isopentenyl diphosphate</name>
        <dbReference type="ChEBI" id="CHEBI:128769"/>
    </ligand>
</feature>
<dbReference type="Gene3D" id="3.40.50.11270">
    <property type="match status" value="1"/>
</dbReference>
<gene>
    <name evidence="5" type="primary">ispH</name>
    <name evidence="7" type="ORF">J2Z76_001254</name>
</gene>
<feature type="binding site" evidence="5">
    <location>
        <position position="167"/>
    </location>
    <ligand>
        <name>(2E)-4-hydroxy-3-methylbut-2-enyl diphosphate</name>
        <dbReference type="ChEBI" id="CHEBI:128753"/>
    </ligand>
</feature>
<evidence type="ECO:0000313" key="8">
    <source>
        <dbReference type="Proteomes" id="UP001519342"/>
    </source>
</evidence>
<feature type="domain" description="S1 motif" evidence="6">
    <location>
        <begin position="578"/>
        <end position="646"/>
    </location>
</feature>
<feature type="binding site" evidence="5">
    <location>
        <position position="124"/>
    </location>
    <ligand>
        <name>isopentenyl diphosphate</name>
        <dbReference type="ChEBI" id="CHEBI:128769"/>
    </ligand>
</feature>
<feature type="binding site" evidence="5">
    <location>
        <position position="124"/>
    </location>
    <ligand>
        <name>dimethylallyl diphosphate</name>
        <dbReference type="ChEBI" id="CHEBI:57623"/>
    </ligand>
</feature>
<dbReference type="InterPro" id="IPR003451">
    <property type="entry name" value="LytB/IspH"/>
</dbReference>
<dbReference type="InterPro" id="IPR012340">
    <property type="entry name" value="NA-bd_OB-fold"/>
</dbReference>
<feature type="binding site" evidence="5">
    <location>
        <position position="268"/>
    </location>
    <ligand>
        <name>(2E)-4-hydroxy-3-methylbut-2-enyl diphosphate</name>
        <dbReference type="ChEBI" id="CHEBI:128753"/>
    </ligand>
</feature>
<dbReference type="CDD" id="cd00164">
    <property type="entry name" value="S1_like"/>
    <property type="match status" value="1"/>
</dbReference>
<comment type="catalytic activity">
    <reaction evidence="5">
        <text>dimethylallyl diphosphate + 2 oxidized [2Fe-2S]-[ferredoxin] + H2O = (2E)-4-hydroxy-3-methylbut-2-enyl diphosphate + 2 reduced [2Fe-2S]-[ferredoxin] + 2 H(+)</text>
        <dbReference type="Rhea" id="RHEA:24825"/>
        <dbReference type="Rhea" id="RHEA-COMP:10000"/>
        <dbReference type="Rhea" id="RHEA-COMP:10001"/>
        <dbReference type="ChEBI" id="CHEBI:15377"/>
        <dbReference type="ChEBI" id="CHEBI:15378"/>
        <dbReference type="ChEBI" id="CHEBI:33737"/>
        <dbReference type="ChEBI" id="CHEBI:33738"/>
        <dbReference type="ChEBI" id="CHEBI:57623"/>
        <dbReference type="ChEBI" id="CHEBI:128753"/>
        <dbReference type="EC" id="1.17.7.4"/>
    </reaction>
</comment>
<evidence type="ECO:0000256" key="3">
    <source>
        <dbReference type="ARBA" id="ARBA00023004"/>
    </source>
</evidence>
<comment type="catalytic activity">
    <reaction evidence="5">
        <text>isopentenyl diphosphate + 2 oxidized [2Fe-2S]-[ferredoxin] + H2O = (2E)-4-hydroxy-3-methylbut-2-enyl diphosphate + 2 reduced [2Fe-2S]-[ferredoxin] + 2 H(+)</text>
        <dbReference type="Rhea" id="RHEA:24488"/>
        <dbReference type="Rhea" id="RHEA-COMP:10000"/>
        <dbReference type="Rhea" id="RHEA-COMP:10001"/>
        <dbReference type="ChEBI" id="CHEBI:15377"/>
        <dbReference type="ChEBI" id="CHEBI:15378"/>
        <dbReference type="ChEBI" id="CHEBI:33737"/>
        <dbReference type="ChEBI" id="CHEBI:33738"/>
        <dbReference type="ChEBI" id="CHEBI:128753"/>
        <dbReference type="ChEBI" id="CHEBI:128769"/>
        <dbReference type="EC" id="1.17.7.4"/>
    </reaction>
</comment>
<dbReference type="CDD" id="cd05688">
    <property type="entry name" value="S1_RPS1_repeat_ec3"/>
    <property type="match status" value="1"/>
</dbReference>
<dbReference type="SUPFAM" id="SSF50249">
    <property type="entry name" value="Nucleic acid-binding proteins"/>
    <property type="match status" value="5"/>
</dbReference>
<dbReference type="NCBIfam" id="TIGR00216">
    <property type="entry name" value="ispH_lytB"/>
    <property type="match status" value="1"/>
</dbReference>
<keyword evidence="3 5" id="KW-0408">Iron</keyword>
<evidence type="ECO:0000256" key="2">
    <source>
        <dbReference type="ARBA" id="ARBA00022723"/>
    </source>
</evidence>
<dbReference type="PANTHER" id="PTHR30426:SF0">
    <property type="entry name" value="4-HYDROXY-3-METHYLBUT-2-ENYL DIPHOSPHATE REDUCTASE"/>
    <property type="match status" value="1"/>
</dbReference>
<dbReference type="CDD" id="cd05687">
    <property type="entry name" value="S1_RPS1_repeat_ec1_hs1"/>
    <property type="match status" value="1"/>
</dbReference>
<dbReference type="Pfam" id="PF02401">
    <property type="entry name" value="LYTB"/>
    <property type="match status" value="1"/>
</dbReference>